<proteinExistence type="predicted"/>
<dbReference type="Pfam" id="PF03739">
    <property type="entry name" value="LptF_LptG"/>
    <property type="match status" value="1"/>
</dbReference>
<dbReference type="Proteomes" id="UP000324996">
    <property type="component" value="Unassembled WGS sequence"/>
</dbReference>
<evidence type="ECO:0000256" key="5">
    <source>
        <dbReference type="ARBA" id="ARBA00023136"/>
    </source>
</evidence>
<evidence type="ECO:0000256" key="3">
    <source>
        <dbReference type="ARBA" id="ARBA00022692"/>
    </source>
</evidence>
<feature type="transmembrane region" description="Helical" evidence="7">
    <location>
        <begin position="12"/>
        <end position="33"/>
    </location>
</feature>
<dbReference type="EMBL" id="BKCN01000004">
    <property type="protein sequence ID" value="GER03516.1"/>
    <property type="molecule type" value="Genomic_DNA"/>
</dbReference>
<evidence type="ECO:0000256" key="4">
    <source>
        <dbReference type="ARBA" id="ARBA00022989"/>
    </source>
</evidence>
<evidence type="ECO:0000313" key="9">
    <source>
        <dbReference type="Proteomes" id="UP000324996"/>
    </source>
</evidence>
<keyword evidence="2" id="KW-1003">Cell membrane</keyword>
<feature type="transmembrane region" description="Helical" evidence="7">
    <location>
        <begin position="318"/>
        <end position="340"/>
    </location>
</feature>
<evidence type="ECO:0000256" key="1">
    <source>
        <dbReference type="ARBA" id="ARBA00004651"/>
    </source>
</evidence>
<sequence length="434" mass="47759">MLPGFSRLDHYVLRKAVVPLLSTVVITAALLLLERMLRLFDFVVNENGPIDIVWQMLAHLVPHYMGMALPVGLFLGTLLAFRTLSLNSELDGMMASGAGLPRLVRPMVFLSLFLALLEFGLLGFVQPHSRYEYRHLDFELRSGALGASVDVGEFVSLSDGLLLRVGGTQSDGQELKDIFLRRGVGSAEEIVATAKRGAFFATNNTQTVLLRLYDGRLIDFDPGKIKPRVLSFESQDIVINLPEIEEFRRRGGEELEMTLPELYWAMHGIMPQTAATNVQPNKGIAPNGAAAQDMGRSSEKKSVQSDAQTMQQRYRATYHWRVINIMILLVIPFLAAPLGLANKRTGGAGGLVAGLSGLIVFNEFLEAGERLVGFDGMSPYLALWGPFALFAGFSGFLFWSSVIRPGRGAAGIIDRGFEVILWPVRQVFAAMKRA</sequence>
<feature type="transmembrane region" description="Helical" evidence="7">
    <location>
        <begin position="377"/>
        <end position="399"/>
    </location>
</feature>
<accession>A0A5A7N924</accession>
<dbReference type="InterPro" id="IPR005495">
    <property type="entry name" value="LptG/LptF_permease"/>
</dbReference>
<dbReference type="PANTHER" id="PTHR33529:SF6">
    <property type="entry name" value="YJGP_YJGQ FAMILY PERMEASE"/>
    <property type="match status" value="1"/>
</dbReference>
<name>A0A5A7N924_9PROT</name>
<feature type="transmembrane region" description="Helical" evidence="7">
    <location>
        <begin position="64"/>
        <end position="84"/>
    </location>
</feature>
<keyword evidence="3 7" id="KW-0812">Transmembrane</keyword>
<protein>
    <recommendedName>
        <fullName evidence="10">LPS export ABC transporter permease LptF</fullName>
    </recommendedName>
</protein>
<dbReference type="GO" id="GO:0043190">
    <property type="term" value="C:ATP-binding cassette (ABC) transporter complex"/>
    <property type="evidence" value="ECO:0007669"/>
    <property type="project" value="TreeGrafter"/>
</dbReference>
<dbReference type="PANTHER" id="PTHR33529">
    <property type="entry name" value="SLR0882 PROTEIN-RELATED"/>
    <property type="match status" value="1"/>
</dbReference>
<evidence type="ECO:0000256" key="2">
    <source>
        <dbReference type="ARBA" id="ARBA00022475"/>
    </source>
</evidence>
<reference evidence="8 9" key="1">
    <citation type="submission" date="2019-09" db="EMBL/GenBank/DDBJ databases">
        <title>NBRP : Genome information of microbial organism related human and environment.</title>
        <authorList>
            <person name="Hattori M."/>
            <person name="Oshima K."/>
            <person name="Inaba H."/>
            <person name="Suda W."/>
            <person name="Sakamoto M."/>
            <person name="Iino T."/>
            <person name="Kitahara M."/>
            <person name="Oshida Y."/>
            <person name="Iida T."/>
            <person name="Kudo T."/>
            <person name="Itoh T."/>
            <person name="Ohkuma M."/>
        </authorList>
    </citation>
    <scope>NUCLEOTIDE SEQUENCE [LARGE SCALE GENOMIC DNA]</scope>
    <source>
        <strain evidence="8 9">Q-1</strain>
    </source>
</reference>
<organism evidence="8 9">
    <name type="scientific">Iodidimonas nitroreducens</name>
    <dbReference type="NCBI Taxonomy" id="1236968"/>
    <lineage>
        <taxon>Bacteria</taxon>
        <taxon>Pseudomonadati</taxon>
        <taxon>Pseudomonadota</taxon>
        <taxon>Alphaproteobacteria</taxon>
        <taxon>Iodidimonadales</taxon>
        <taxon>Iodidimonadaceae</taxon>
        <taxon>Iodidimonas</taxon>
    </lineage>
</organism>
<evidence type="ECO:0008006" key="10">
    <source>
        <dbReference type="Google" id="ProtNLM"/>
    </source>
</evidence>
<evidence type="ECO:0000256" key="6">
    <source>
        <dbReference type="SAM" id="MobiDB-lite"/>
    </source>
</evidence>
<evidence type="ECO:0000256" key="7">
    <source>
        <dbReference type="SAM" id="Phobius"/>
    </source>
</evidence>
<comment type="caution">
    <text evidence="8">The sequence shown here is derived from an EMBL/GenBank/DDBJ whole genome shotgun (WGS) entry which is preliminary data.</text>
</comment>
<feature type="transmembrane region" description="Helical" evidence="7">
    <location>
        <begin position="104"/>
        <end position="125"/>
    </location>
</feature>
<keyword evidence="4 7" id="KW-1133">Transmembrane helix</keyword>
<comment type="subcellular location">
    <subcellularLocation>
        <location evidence="1">Cell membrane</location>
        <topology evidence="1">Multi-pass membrane protein</topology>
    </subcellularLocation>
</comment>
<keyword evidence="5 7" id="KW-0472">Membrane</keyword>
<dbReference type="GO" id="GO:0015920">
    <property type="term" value="P:lipopolysaccharide transport"/>
    <property type="evidence" value="ECO:0007669"/>
    <property type="project" value="TreeGrafter"/>
</dbReference>
<gene>
    <name evidence="8" type="ORF">JCM17846_11980</name>
</gene>
<evidence type="ECO:0000313" key="8">
    <source>
        <dbReference type="EMBL" id="GER03516.1"/>
    </source>
</evidence>
<dbReference type="RefSeq" id="WP_042084673.1">
    <property type="nucleotide sequence ID" value="NZ_BKCN01000004.1"/>
</dbReference>
<feature type="region of interest" description="Disordered" evidence="6">
    <location>
        <begin position="285"/>
        <end position="305"/>
    </location>
</feature>
<keyword evidence="9" id="KW-1185">Reference proteome</keyword>
<dbReference type="AlphaFoldDB" id="A0A5A7N924"/>